<proteinExistence type="predicted"/>
<protein>
    <submittedName>
        <fullName evidence="3">Uncharacterized protein</fullName>
    </submittedName>
</protein>
<keyword evidence="2" id="KW-0812">Transmembrane</keyword>
<dbReference type="AlphaFoldDB" id="A0A1K1ZR76"/>
<evidence type="ECO:0000256" key="2">
    <source>
        <dbReference type="SAM" id="Phobius"/>
    </source>
</evidence>
<evidence type="ECO:0000313" key="3">
    <source>
        <dbReference type="EMBL" id="SFX76568.1"/>
    </source>
</evidence>
<accession>A0A1K1ZR76</accession>
<evidence type="ECO:0000256" key="1">
    <source>
        <dbReference type="SAM" id="MobiDB-lite"/>
    </source>
</evidence>
<dbReference type="STRING" id="1893.SAMN02787144_100657"/>
<reference evidence="3 4" key="1">
    <citation type="submission" date="2016-11" db="EMBL/GenBank/DDBJ databases">
        <authorList>
            <person name="Jaros S."/>
            <person name="Januszkiewicz K."/>
            <person name="Wedrychowicz H."/>
        </authorList>
    </citation>
    <scope>NUCLEOTIDE SEQUENCE [LARGE SCALE GENOMIC DNA]</scope>
    <source>
        <strain evidence="3 4">OK807</strain>
    </source>
</reference>
<keyword evidence="2" id="KW-0472">Membrane</keyword>
<dbReference type="Proteomes" id="UP000181909">
    <property type="component" value="Unassembled WGS sequence"/>
</dbReference>
<feature type="region of interest" description="Disordered" evidence="1">
    <location>
        <begin position="1"/>
        <end position="21"/>
    </location>
</feature>
<sequence length="268" mass="29447">MSLRLCLDSARQPRTPDGSAGEWGDFFDGAMELEAKNWPPLLWWAMFSSGDLVEARIADTEDAGTDEHAELLSEWGEATYPYLVVDQRTALSRLHVRRQGLTSRLGAQFSPLYDEFVALIDARFGPYVLLRTEALADGGEGGIRMLFEETLADLERLDAGHATAAGGRVDSLISDFQRWQHTDPVWLLSGVGDGWPSVALRERYAATAVRRSSSQSAERSTAVGWVWGVLVVVCSIGAYWLTGSVWPIVVAFGVVLAVLVAGFVRRWG</sequence>
<dbReference type="RefSeq" id="WP_072485303.1">
    <property type="nucleotide sequence ID" value="NZ_CP108277.1"/>
</dbReference>
<feature type="transmembrane region" description="Helical" evidence="2">
    <location>
        <begin position="220"/>
        <end position="240"/>
    </location>
</feature>
<organism evidence="3 4">
    <name type="scientific">Streptomyces atratus</name>
    <dbReference type="NCBI Taxonomy" id="1893"/>
    <lineage>
        <taxon>Bacteria</taxon>
        <taxon>Bacillati</taxon>
        <taxon>Actinomycetota</taxon>
        <taxon>Actinomycetes</taxon>
        <taxon>Kitasatosporales</taxon>
        <taxon>Streptomycetaceae</taxon>
        <taxon>Streptomyces</taxon>
    </lineage>
</organism>
<evidence type="ECO:0000313" key="4">
    <source>
        <dbReference type="Proteomes" id="UP000181909"/>
    </source>
</evidence>
<name>A0A1K1ZR76_STRAR</name>
<dbReference type="OrthoDB" id="4080816at2"/>
<dbReference type="EMBL" id="FPJO01000006">
    <property type="protein sequence ID" value="SFX76568.1"/>
    <property type="molecule type" value="Genomic_DNA"/>
</dbReference>
<feature type="transmembrane region" description="Helical" evidence="2">
    <location>
        <begin position="246"/>
        <end position="264"/>
    </location>
</feature>
<keyword evidence="2" id="KW-1133">Transmembrane helix</keyword>
<gene>
    <name evidence="3" type="ORF">SAMN02787144_100657</name>
</gene>